<dbReference type="Gene3D" id="3.40.50.12090">
    <property type="match status" value="1"/>
</dbReference>
<sequence>MDVVAPNYFHSTAGALEGRPGLRSDTAAVQLLLPPTAADQDLNEVDYRLQFSATEVVATGTVAIDPATDSFTVPLAGALTRSELFLSVTARGPSPQGAPEPPPGAAGDVGELFTASGFFSVYAAGPPSDAPIPLASRTFTGSEKTRFTSTQPPMATGPGDTVLMTVPTDLTSISDLRARIASTPTGNAVEAGVSRTGDSRVAVVTVPLDYFSTGTAGGALLSLGGYAGSELIEHVVAVTMGNEPPASSAAIVPDDVDSPSGIVSLSASPVAAETYSIVVAPRSGPAVSSELRTVAAGATLDVPFSSAGFPNRLTVFRIVEQGGDQQATTIVGEYSPPGQALAKTVIDELRPERSNLYLDNRNQFGQNRFTGETLSRQFDVTVDDARTEYSLKGGATLRVPLTSATNGSRISVEVDGVTILDQVIPPAGFSVPADRVDGSDRYEVAAAVSKRSYPEGADTAVIVSGQNFSDALSAAPLATRLEAPLLLTSAATLPSSIRQELTRLAPTNIVVVGGPNSVSDEIVAQLRPEFSVERISGSDRYAVSRSVADRWADTTPATVYVATGLSFPDALSAGAAAGAKNSPVVLVRGTAGSLDAATAADLRSLQPQSISIAGGPASVSSGTEAALAAIAPTTRFGGADRYEASAAINASAFSGSRDALLVTGLNYPDALSGGAWAGASNTPLYLSKTECVPKSVIAQLKAQGVVDVTLIGGAASLGAGVRDLVSC</sequence>
<proteinExistence type="predicted"/>
<dbReference type="GO" id="GO:0030288">
    <property type="term" value="C:outer membrane-bounded periplasmic space"/>
    <property type="evidence" value="ECO:0007669"/>
    <property type="project" value="TreeGrafter"/>
</dbReference>
<protein>
    <submittedName>
        <fullName evidence="1">Cell wall-binding repeat-containing protein</fullName>
    </submittedName>
</protein>
<organism evidence="1 2">
    <name type="scientific">Herbiconiux oxytropis</name>
    <dbReference type="NCBI Taxonomy" id="2970915"/>
    <lineage>
        <taxon>Bacteria</taxon>
        <taxon>Bacillati</taxon>
        <taxon>Actinomycetota</taxon>
        <taxon>Actinomycetes</taxon>
        <taxon>Micrococcales</taxon>
        <taxon>Microbacteriaceae</taxon>
        <taxon>Herbiconiux</taxon>
    </lineage>
</organism>
<reference evidence="1" key="1">
    <citation type="submission" date="2022-08" db="EMBL/GenBank/DDBJ databases">
        <authorList>
            <person name="Deng Y."/>
            <person name="Han X.-F."/>
            <person name="Zhang Y.-Q."/>
        </authorList>
    </citation>
    <scope>NUCLEOTIDE SEQUENCE</scope>
    <source>
        <strain evidence="1">CPCC 203407</strain>
    </source>
</reference>
<dbReference type="InterPro" id="IPR007253">
    <property type="entry name" value="Cell_wall-bd_2"/>
</dbReference>
<name>A0AA41XGR2_9MICO</name>
<evidence type="ECO:0000313" key="2">
    <source>
        <dbReference type="Proteomes" id="UP001165587"/>
    </source>
</evidence>
<comment type="caution">
    <text evidence="1">The sequence shown here is derived from an EMBL/GenBank/DDBJ whole genome shotgun (WGS) entry which is preliminary data.</text>
</comment>
<dbReference type="PANTHER" id="PTHR30032">
    <property type="entry name" value="N-ACETYLMURAMOYL-L-ALANINE AMIDASE-RELATED"/>
    <property type="match status" value="1"/>
</dbReference>
<dbReference type="AlphaFoldDB" id="A0AA41XGR2"/>
<dbReference type="EMBL" id="JANLCK010000016">
    <property type="protein sequence ID" value="MCS5727899.1"/>
    <property type="molecule type" value="Genomic_DNA"/>
</dbReference>
<dbReference type="Pfam" id="PF04122">
    <property type="entry name" value="CW_binding_2"/>
    <property type="match status" value="3"/>
</dbReference>
<accession>A0AA41XGR2</accession>
<dbReference type="PANTHER" id="PTHR30032:SF8">
    <property type="entry name" value="GERMINATION-SPECIFIC N-ACETYLMURAMOYL-L-ALANINE AMIDASE"/>
    <property type="match status" value="1"/>
</dbReference>
<gene>
    <name evidence="1" type="ORF">N1028_18535</name>
</gene>
<keyword evidence="2" id="KW-1185">Reference proteome</keyword>
<dbReference type="RefSeq" id="WP_259530987.1">
    <property type="nucleotide sequence ID" value="NZ_JANLCK010000016.1"/>
</dbReference>
<evidence type="ECO:0000313" key="1">
    <source>
        <dbReference type="EMBL" id="MCS5727899.1"/>
    </source>
</evidence>
<dbReference type="InterPro" id="IPR051922">
    <property type="entry name" value="Bact_Sporulation_Assoc"/>
</dbReference>
<dbReference type="Proteomes" id="UP001165587">
    <property type="component" value="Unassembled WGS sequence"/>
</dbReference>